<keyword evidence="9 15" id="KW-0227">DNA damage</keyword>
<keyword evidence="6 15" id="KW-0548">Nucleotidyltransferase</keyword>
<dbReference type="HAMAP" id="MF_01113">
    <property type="entry name" value="DNApol_IV"/>
    <property type="match status" value="1"/>
</dbReference>
<dbReference type="InterPro" id="IPR001126">
    <property type="entry name" value="UmuC"/>
</dbReference>
<dbReference type="Gene3D" id="1.10.150.20">
    <property type="entry name" value="5' to 3' exonuclease, C-terminal subdomain"/>
    <property type="match status" value="1"/>
</dbReference>
<evidence type="ECO:0000256" key="14">
    <source>
        <dbReference type="ARBA" id="ARBA00049244"/>
    </source>
</evidence>
<feature type="domain" description="UmuC" evidence="16">
    <location>
        <begin position="5"/>
        <end position="183"/>
    </location>
</feature>
<feature type="binding site" evidence="15">
    <location>
        <position position="102"/>
    </location>
    <ligand>
        <name>Mg(2+)</name>
        <dbReference type="ChEBI" id="CHEBI:18420"/>
    </ligand>
</feature>
<comment type="subunit">
    <text evidence="15">Monomer.</text>
</comment>
<evidence type="ECO:0000256" key="12">
    <source>
        <dbReference type="ARBA" id="ARBA00023125"/>
    </source>
</evidence>
<evidence type="ECO:0000256" key="5">
    <source>
        <dbReference type="ARBA" id="ARBA00022679"/>
    </source>
</evidence>
<dbReference type="Gene3D" id="3.40.1170.60">
    <property type="match status" value="1"/>
</dbReference>
<sequence>MNRSIVHMDLDTFFVSCTRLLDSRLEGVPVIVGGGERGVVASCSYEARRFGVHSAMPMKMALRLCPDAKVVKGDYELFSKKSNEVTEIIQENVPLMEKASIDEFYLDLSGMDKFFGCYKLTNEITQTITKETGLPISFALSTNKTVSKIGTGEAKPLGRLEIKSDLVQPFLNPLSIRKIPMVGSVTFQLLSRIGIRTIQTLSEMPVEVLQQMIGKNGSELWKKANGIDESPVIPYSERKSISKEHTFTEDTIDVENMRSLISGMVENLAFQLREQKLLTSIVTVKIRYANFDTETKQCRIPYNSADHTLLKYALELFKKLYTRRMRLRLIGVKFSGLVHGQHQMNLFEDTEELMNLYQAMDKMKKRFGSDAVQRASGYLV</sequence>
<comment type="cofactor">
    <cofactor evidence="15">
        <name>Mg(2+)</name>
        <dbReference type="ChEBI" id="CHEBI:18420"/>
    </cofactor>
    <text evidence="15">Binds 2 magnesium ions per subunit.</text>
</comment>
<dbReference type="PANTHER" id="PTHR11076">
    <property type="entry name" value="DNA REPAIR POLYMERASE UMUC / TRANSFERASE FAMILY MEMBER"/>
    <property type="match status" value="1"/>
</dbReference>
<dbReference type="InterPro" id="IPR043502">
    <property type="entry name" value="DNA/RNA_pol_sf"/>
</dbReference>
<evidence type="ECO:0000256" key="4">
    <source>
        <dbReference type="ARBA" id="ARBA00022490"/>
    </source>
</evidence>
<evidence type="ECO:0000256" key="11">
    <source>
        <dbReference type="ARBA" id="ARBA00022932"/>
    </source>
</evidence>
<dbReference type="Gene3D" id="3.30.1490.100">
    <property type="entry name" value="DNA polymerase, Y-family, little finger domain"/>
    <property type="match status" value="1"/>
</dbReference>
<dbReference type="Proteomes" id="UP000831460">
    <property type="component" value="Chromosome"/>
</dbReference>
<dbReference type="PROSITE" id="PS50173">
    <property type="entry name" value="UMUC"/>
    <property type="match status" value="1"/>
</dbReference>
<dbReference type="InterPro" id="IPR043128">
    <property type="entry name" value="Rev_trsase/Diguanyl_cyclase"/>
</dbReference>
<keyword evidence="13 15" id="KW-0234">DNA repair</keyword>
<dbReference type="InterPro" id="IPR050116">
    <property type="entry name" value="DNA_polymerase-Y"/>
</dbReference>
<dbReference type="SUPFAM" id="SSF56672">
    <property type="entry name" value="DNA/RNA polymerases"/>
    <property type="match status" value="1"/>
</dbReference>
<organism evidence="17 18">
    <name type="scientific">Chryseobacterium suipulveris</name>
    <dbReference type="NCBI Taxonomy" id="2929800"/>
    <lineage>
        <taxon>Bacteria</taxon>
        <taxon>Pseudomonadati</taxon>
        <taxon>Bacteroidota</taxon>
        <taxon>Flavobacteriia</taxon>
        <taxon>Flavobacteriales</taxon>
        <taxon>Weeksellaceae</taxon>
        <taxon>Chryseobacterium group</taxon>
        <taxon>Chryseobacterium</taxon>
    </lineage>
</organism>
<dbReference type="CDD" id="cd03586">
    <property type="entry name" value="PolY_Pol_IV_kappa"/>
    <property type="match status" value="1"/>
</dbReference>
<keyword evidence="18" id="KW-1185">Reference proteome</keyword>
<evidence type="ECO:0000256" key="3">
    <source>
        <dbReference type="ARBA" id="ARBA00022457"/>
    </source>
</evidence>
<dbReference type="PANTHER" id="PTHR11076:SF33">
    <property type="entry name" value="DNA POLYMERASE KAPPA"/>
    <property type="match status" value="1"/>
</dbReference>
<evidence type="ECO:0000256" key="15">
    <source>
        <dbReference type="HAMAP-Rule" id="MF_01113"/>
    </source>
</evidence>
<evidence type="ECO:0000256" key="9">
    <source>
        <dbReference type="ARBA" id="ARBA00022763"/>
    </source>
</evidence>
<dbReference type="Pfam" id="PF11799">
    <property type="entry name" value="IMS_C"/>
    <property type="match status" value="1"/>
</dbReference>
<dbReference type="GO" id="GO:0003887">
    <property type="term" value="F:DNA-directed DNA polymerase activity"/>
    <property type="evidence" value="ECO:0007669"/>
    <property type="project" value="UniProtKB-EC"/>
</dbReference>
<evidence type="ECO:0000313" key="18">
    <source>
        <dbReference type="Proteomes" id="UP000831460"/>
    </source>
</evidence>
<dbReference type="InterPro" id="IPR022880">
    <property type="entry name" value="DNApol_IV"/>
</dbReference>
<evidence type="ECO:0000256" key="8">
    <source>
        <dbReference type="ARBA" id="ARBA00022723"/>
    </source>
</evidence>
<comment type="subcellular location">
    <subcellularLocation>
        <location evidence="1 15">Cytoplasm</location>
    </subcellularLocation>
</comment>
<evidence type="ECO:0000256" key="7">
    <source>
        <dbReference type="ARBA" id="ARBA00022705"/>
    </source>
</evidence>
<evidence type="ECO:0000256" key="13">
    <source>
        <dbReference type="ARBA" id="ARBA00023204"/>
    </source>
</evidence>
<proteinExistence type="inferred from homology"/>
<dbReference type="EMBL" id="CP094532">
    <property type="protein sequence ID" value="UOE39952.1"/>
    <property type="molecule type" value="Genomic_DNA"/>
</dbReference>
<dbReference type="RefSeq" id="WP_243547889.1">
    <property type="nucleotide sequence ID" value="NZ_CP094532.1"/>
</dbReference>
<feature type="binding site" evidence="15">
    <location>
        <position position="9"/>
    </location>
    <ligand>
        <name>Mg(2+)</name>
        <dbReference type="ChEBI" id="CHEBI:18420"/>
    </ligand>
</feature>
<comment type="similarity">
    <text evidence="2 15">Belongs to the DNA polymerase type-Y family.</text>
</comment>
<gene>
    <name evidence="15 17" type="primary">dinB</name>
    <name evidence="17" type="ORF">MTP09_08445</name>
</gene>
<reference evidence="17 18" key="1">
    <citation type="submission" date="2022-03" db="EMBL/GenBank/DDBJ databases">
        <title>Chryseobacterium sp. isolated from particulate matters in swine house.</title>
        <authorList>
            <person name="Won M."/>
            <person name="Kim S.-J."/>
            <person name="Kwon S.-W."/>
        </authorList>
    </citation>
    <scope>NUCLEOTIDE SEQUENCE [LARGE SCALE GENOMIC DNA]</scope>
    <source>
        <strain evidence="17 18">SC2-2</strain>
    </source>
</reference>
<dbReference type="Pfam" id="PF00817">
    <property type="entry name" value="IMS"/>
    <property type="match status" value="1"/>
</dbReference>
<comment type="function">
    <text evidence="15">Poorly processive, error-prone DNA polymerase involved in untargeted mutagenesis. Copies undamaged DNA at stalled replication forks, which arise in vivo from mismatched or misaligned primer ends. These misaligned primers can be extended by PolIV. Exhibits no 3'-5' exonuclease (proofreading) activity. May be involved in translesional synthesis, in conjunction with the beta clamp from PolIII.</text>
</comment>
<keyword evidence="4 15" id="KW-0963">Cytoplasm</keyword>
<protein>
    <recommendedName>
        <fullName evidence="15">DNA polymerase IV</fullName>
        <shortName evidence="15">Pol IV</shortName>
        <ecNumber evidence="15">2.7.7.7</ecNumber>
    </recommendedName>
</protein>
<dbReference type="EC" id="2.7.7.7" evidence="15"/>
<dbReference type="InterPro" id="IPR053848">
    <property type="entry name" value="IMS_HHH_1"/>
</dbReference>
<dbReference type="Pfam" id="PF21999">
    <property type="entry name" value="IMS_HHH_1"/>
    <property type="match status" value="1"/>
</dbReference>
<evidence type="ECO:0000256" key="2">
    <source>
        <dbReference type="ARBA" id="ARBA00010945"/>
    </source>
</evidence>
<dbReference type="NCBIfam" id="NF002677">
    <property type="entry name" value="PRK02406.1"/>
    <property type="match status" value="1"/>
</dbReference>
<dbReference type="Gene3D" id="3.30.70.270">
    <property type="match status" value="1"/>
</dbReference>
<dbReference type="SUPFAM" id="SSF100879">
    <property type="entry name" value="Lesion bypass DNA polymerase (Y-family), little finger domain"/>
    <property type="match status" value="1"/>
</dbReference>
<feature type="active site" evidence="15">
    <location>
        <position position="103"/>
    </location>
</feature>
<dbReference type="InterPro" id="IPR036775">
    <property type="entry name" value="DNA_pol_Y-fam_lit_finger_sf"/>
</dbReference>
<name>A0ABY4BL81_9FLAO</name>
<keyword evidence="5 15" id="KW-0808">Transferase</keyword>
<evidence type="ECO:0000256" key="6">
    <source>
        <dbReference type="ARBA" id="ARBA00022695"/>
    </source>
</evidence>
<evidence type="ECO:0000313" key="17">
    <source>
        <dbReference type="EMBL" id="UOE39952.1"/>
    </source>
</evidence>
<accession>A0ABY4BL81</accession>
<evidence type="ECO:0000259" key="16">
    <source>
        <dbReference type="PROSITE" id="PS50173"/>
    </source>
</evidence>
<comment type="catalytic activity">
    <reaction evidence="14 15">
        <text>DNA(n) + a 2'-deoxyribonucleoside 5'-triphosphate = DNA(n+1) + diphosphate</text>
        <dbReference type="Rhea" id="RHEA:22508"/>
        <dbReference type="Rhea" id="RHEA-COMP:17339"/>
        <dbReference type="Rhea" id="RHEA-COMP:17340"/>
        <dbReference type="ChEBI" id="CHEBI:33019"/>
        <dbReference type="ChEBI" id="CHEBI:61560"/>
        <dbReference type="ChEBI" id="CHEBI:173112"/>
        <dbReference type="EC" id="2.7.7.7"/>
    </reaction>
</comment>
<feature type="site" description="Substrate discrimination" evidence="15">
    <location>
        <position position="14"/>
    </location>
</feature>
<dbReference type="InterPro" id="IPR017961">
    <property type="entry name" value="DNA_pol_Y-fam_little_finger"/>
</dbReference>
<keyword evidence="8 15" id="KW-0479">Metal-binding</keyword>
<evidence type="ECO:0000256" key="10">
    <source>
        <dbReference type="ARBA" id="ARBA00022842"/>
    </source>
</evidence>
<keyword evidence="10 15" id="KW-0460">Magnesium</keyword>
<keyword evidence="7 15" id="KW-0235">DNA replication</keyword>
<keyword evidence="3 15" id="KW-0515">Mutator protein</keyword>
<keyword evidence="12 15" id="KW-0238">DNA-binding</keyword>
<keyword evidence="11 15" id="KW-0239">DNA-directed DNA polymerase</keyword>
<evidence type="ECO:0000256" key="1">
    <source>
        <dbReference type="ARBA" id="ARBA00004496"/>
    </source>
</evidence>